<gene>
    <name evidence="2" type="ORF">DAETH_24720</name>
</gene>
<reference evidence="2" key="1">
    <citation type="submission" date="2022-07" db="EMBL/GenBank/DDBJ databases">
        <title>Complete Genome Sequence of the Radioresistant Bacterium Deinococcus aetherius ST0316, Isolated from the Air Dust collected in Lower Stratosphere above Japan.</title>
        <authorList>
            <person name="Satoh K."/>
            <person name="Hagiwara K."/>
            <person name="Katsumata K."/>
            <person name="Kubo A."/>
            <person name="Yokobori S."/>
            <person name="Yamagishi A."/>
            <person name="Oono Y."/>
            <person name="Narumi I."/>
        </authorList>
    </citation>
    <scope>NUCLEOTIDE SEQUENCE</scope>
    <source>
        <strain evidence="2">ST0316</strain>
    </source>
</reference>
<keyword evidence="3" id="KW-1185">Reference proteome</keyword>
<protein>
    <recommendedName>
        <fullName evidence="4">Lipoprotein</fullName>
    </recommendedName>
</protein>
<name>A0ABM8AFC8_9DEIO</name>
<evidence type="ECO:0000313" key="3">
    <source>
        <dbReference type="Proteomes" id="UP001064971"/>
    </source>
</evidence>
<dbReference type="Proteomes" id="UP001064971">
    <property type="component" value="Chromosome"/>
</dbReference>
<accession>A0ABM8AFC8</accession>
<dbReference type="PROSITE" id="PS51257">
    <property type="entry name" value="PROKAR_LIPOPROTEIN"/>
    <property type="match status" value="1"/>
</dbReference>
<organism evidence="2 3">
    <name type="scientific">Deinococcus aetherius</name>
    <dbReference type="NCBI Taxonomy" id="200252"/>
    <lineage>
        <taxon>Bacteria</taxon>
        <taxon>Thermotogati</taxon>
        <taxon>Deinococcota</taxon>
        <taxon>Deinococci</taxon>
        <taxon>Deinococcales</taxon>
        <taxon>Deinococcaceae</taxon>
        <taxon>Deinococcus</taxon>
    </lineage>
</organism>
<dbReference type="RefSeq" id="WP_264775197.1">
    <property type="nucleotide sequence ID" value="NZ_AP026560.1"/>
</dbReference>
<evidence type="ECO:0000256" key="1">
    <source>
        <dbReference type="SAM" id="SignalP"/>
    </source>
</evidence>
<feature type="signal peptide" evidence="1">
    <location>
        <begin position="1"/>
        <end position="22"/>
    </location>
</feature>
<keyword evidence="1" id="KW-0732">Signal</keyword>
<dbReference type="EMBL" id="AP026560">
    <property type="protein sequence ID" value="BDP42503.1"/>
    <property type="molecule type" value="Genomic_DNA"/>
</dbReference>
<feature type="chain" id="PRO_5046181208" description="Lipoprotein" evidence="1">
    <location>
        <begin position="23"/>
        <end position="256"/>
    </location>
</feature>
<sequence>MQKLKRSALGTLLLGGLMTACTNTVTPTATPTAINGTVGGWTGGAGTVSLQEGSKLLSSAALNSNGTFQLALPAASAVTPYLTSISSVTFEETGCKGSLTVSDQSARAYAVASLTATAGGNSQTILPVSYAQSSTPTQVSATAEARFWVYADRDVNLSGSLNCTSTQPGVTFDGKLTANARLHTGWNILKASAALTSNPQGTSSSLTLTLENTPDSASFWISEGQGALPGIGSIGNSASDQATLLDRLAKMVPFQK</sequence>
<proteinExistence type="predicted"/>
<evidence type="ECO:0008006" key="4">
    <source>
        <dbReference type="Google" id="ProtNLM"/>
    </source>
</evidence>
<evidence type="ECO:0000313" key="2">
    <source>
        <dbReference type="EMBL" id="BDP42503.1"/>
    </source>
</evidence>